<keyword evidence="4 9" id="KW-0812">Transmembrane</keyword>
<keyword evidence="6 9" id="KW-0472">Membrane</keyword>
<gene>
    <name evidence="10" type="primary">AUGUSTUS-3.0.2_33435</name>
    <name evidence="10" type="ORF">TcasGA2_TC033435</name>
</gene>
<dbReference type="EMBL" id="KQ971348">
    <property type="protein sequence ID" value="KYB26888.1"/>
    <property type="molecule type" value="Genomic_DNA"/>
</dbReference>
<evidence type="ECO:0000256" key="5">
    <source>
        <dbReference type="ARBA" id="ARBA00022989"/>
    </source>
</evidence>
<comment type="subcellular location">
    <subcellularLocation>
        <location evidence="1">Cell membrane</location>
    </subcellularLocation>
</comment>
<dbReference type="InParanoid" id="A0A139WFW1"/>
<dbReference type="InterPro" id="IPR002159">
    <property type="entry name" value="CD36_fam"/>
</dbReference>
<feature type="region of interest" description="Disordered" evidence="8">
    <location>
        <begin position="273"/>
        <end position="310"/>
    </location>
</feature>
<protein>
    <submittedName>
        <fullName evidence="10">Protein croquemort-like Protein</fullName>
    </submittedName>
</protein>
<evidence type="ECO:0000256" key="8">
    <source>
        <dbReference type="SAM" id="MobiDB-lite"/>
    </source>
</evidence>
<dbReference type="PRINTS" id="PR01609">
    <property type="entry name" value="CD36FAMILY"/>
</dbReference>
<evidence type="ECO:0000256" key="1">
    <source>
        <dbReference type="ARBA" id="ARBA00004236"/>
    </source>
</evidence>
<keyword evidence="3" id="KW-1003">Cell membrane</keyword>
<name>A0A139WFW1_TRICA</name>
<comment type="similarity">
    <text evidence="2">Belongs to the CD36 family.</text>
</comment>
<reference evidence="10 11" key="2">
    <citation type="journal article" date="2010" name="Nucleic Acids Res.">
        <title>BeetleBase in 2010: revisions to provide comprehensive genomic information for Tribolium castaneum.</title>
        <authorList>
            <person name="Kim H.S."/>
            <person name="Murphy T."/>
            <person name="Xia J."/>
            <person name="Caragea D."/>
            <person name="Park Y."/>
            <person name="Beeman R.W."/>
            <person name="Lorenzen M.D."/>
            <person name="Butcher S."/>
            <person name="Manak J.R."/>
            <person name="Brown S.J."/>
        </authorList>
    </citation>
    <scope>GENOME REANNOTATION</scope>
    <source>
        <strain evidence="10 11">Georgia GA2</strain>
    </source>
</reference>
<organism evidence="10 11">
    <name type="scientific">Tribolium castaneum</name>
    <name type="common">Red flour beetle</name>
    <dbReference type="NCBI Taxonomy" id="7070"/>
    <lineage>
        <taxon>Eukaryota</taxon>
        <taxon>Metazoa</taxon>
        <taxon>Ecdysozoa</taxon>
        <taxon>Arthropoda</taxon>
        <taxon>Hexapoda</taxon>
        <taxon>Insecta</taxon>
        <taxon>Pterygota</taxon>
        <taxon>Neoptera</taxon>
        <taxon>Endopterygota</taxon>
        <taxon>Coleoptera</taxon>
        <taxon>Polyphaga</taxon>
        <taxon>Cucujiformia</taxon>
        <taxon>Tenebrionidae</taxon>
        <taxon>Tenebrionidae incertae sedis</taxon>
        <taxon>Tribolium</taxon>
    </lineage>
</organism>
<evidence type="ECO:0000256" key="9">
    <source>
        <dbReference type="SAM" id="Phobius"/>
    </source>
</evidence>
<feature type="transmembrane region" description="Helical" evidence="9">
    <location>
        <begin position="1865"/>
        <end position="1886"/>
    </location>
</feature>
<proteinExistence type="inferred from homology"/>
<evidence type="ECO:0000256" key="2">
    <source>
        <dbReference type="ARBA" id="ARBA00010532"/>
    </source>
</evidence>
<keyword evidence="7" id="KW-0325">Glycoprotein</keyword>
<keyword evidence="5 9" id="KW-1133">Transmembrane helix</keyword>
<evidence type="ECO:0000313" key="11">
    <source>
        <dbReference type="Proteomes" id="UP000007266"/>
    </source>
</evidence>
<reference evidence="10 11" key="1">
    <citation type="journal article" date="2008" name="Nature">
        <title>The genome of the model beetle and pest Tribolium castaneum.</title>
        <authorList>
            <consortium name="Tribolium Genome Sequencing Consortium"/>
            <person name="Richards S."/>
            <person name="Gibbs R.A."/>
            <person name="Weinstock G.M."/>
            <person name="Brown S.J."/>
            <person name="Denell R."/>
            <person name="Beeman R.W."/>
            <person name="Gibbs R."/>
            <person name="Beeman R.W."/>
            <person name="Brown S.J."/>
            <person name="Bucher G."/>
            <person name="Friedrich M."/>
            <person name="Grimmelikhuijzen C.J."/>
            <person name="Klingler M."/>
            <person name="Lorenzen M."/>
            <person name="Richards S."/>
            <person name="Roth S."/>
            <person name="Schroder R."/>
            <person name="Tautz D."/>
            <person name="Zdobnov E.M."/>
            <person name="Muzny D."/>
            <person name="Gibbs R.A."/>
            <person name="Weinstock G.M."/>
            <person name="Attaway T."/>
            <person name="Bell S."/>
            <person name="Buhay C.J."/>
            <person name="Chandrabose M.N."/>
            <person name="Chavez D."/>
            <person name="Clerk-Blankenburg K.P."/>
            <person name="Cree A."/>
            <person name="Dao M."/>
            <person name="Davis C."/>
            <person name="Chacko J."/>
            <person name="Dinh H."/>
            <person name="Dugan-Rocha S."/>
            <person name="Fowler G."/>
            <person name="Garner T.T."/>
            <person name="Garnes J."/>
            <person name="Gnirke A."/>
            <person name="Hawes A."/>
            <person name="Hernandez J."/>
            <person name="Hines S."/>
            <person name="Holder M."/>
            <person name="Hume J."/>
            <person name="Jhangiani S.N."/>
            <person name="Joshi V."/>
            <person name="Khan Z.M."/>
            <person name="Jackson L."/>
            <person name="Kovar C."/>
            <person name="Kowis A."/>
            <person name="Lee S."/>
            <person name="Lewis L.R."/>
            <person name="Margolis J."/>
            <person name="Morgan M."/>
            <person name="Nazareth L.V."/>
            <person name="Nguyen N."/>
            <person name="Okwuonu G."/>
            <person name="Parker D."/>
            <person name="Richards S."/>
            <person name="Ruiz S.J."/>
            <person name="Santibanez J."/>
            <person name="Savard J."/>
            <person name="Scherer S.E."/>
            <person name="Schneider B."/>
            <person name="Sodergren E."/>
            <person name="Tautz D."/>
            <person name="Vattahil S."/>
            <person name="Villasana D."/>
            <person name="White C.S."/>
            <person name="Wright R."/>
            <person name="Park Y."/>
            <person name="Beeman R.W."/>
            <person name="Lord J."/>
            <person name="Oppert B."/>
            <person name="Lorenzen M."/>
            <person name="Brown S."/>
            <person name="Wang L."/>
            <person name="Savard J."/>
            <person name="Tautz D."/>
            <person name="Richards S."/>
            <person name="Weinstock G."/>
            <person name="Gibbs R.A."/>
            <person name="Liu Y."/>
            <person name="Worley K."/>
            <person name="Weinstock G."/>
            <person name="Elsik C.G."/>
            <person name="Reese J.T."/>
            <person name="Elhaik E."/>
            <person name="Landan G."/>
            <person name="Graur D."/>
            <person name="Arensburger P."/>
            <person name="Atkinson P."/>
            <person name="Beeman R.W."/>
            <person name="Beidler J."/>
            <person name="Brown S.J."/>
            <person name="Demuth J.P."/>
            <person name="Drury D.W."/>
            <person name="Du Y.Z."/>
            <person name="Fujiwara H."/>
            <person name="Lorenzen M."/>
            <person name="Maselli V."/>
            <person name="Osanai M."/>
            <person name="Park Y."/>
            <person name="Robertson H.M."/>
            <person name="Tu Z."/>
            <person name="Wang J.J."/>
            <person name="Wang S."/>
            <person name="Richards S."/>
            <person name="Song H."/>
            <person name="Zhang L."/>
            <person name="Sodergren E."/>
            <person name="Werner D."/>
            <person name="Stanke M."/>
            <person name="Morgenstern B."/>
            <person name="Solovyev V."/>
            <person name="Kosarev P."/>
            <person name="Brown G."/>
            <person name="Chen H.C."/>
            <person name="Ermolaeva O."/>
            <person name="Hlavina W."/>
            <person name="Kapustin Y."/>
            <person name="Kiryutin B."/>
            <person name="Kitts P."/>
            <person name="Maglott D."/>
            <person name="Pruitt K."/>
            <person name="Sapojnikov V."/>
            <person name="Souvorov A."/>
            <person name="Mackey A.J."/>
            <person name="Waterhouse R.M."/>
            <person name="Wyder S."/>
            <person name="Zdobnov E.M."/>
            <person name="Zdobnov E.M."/>
            <person name="Wyder S."/>
            <person name="Kriventseva E.V."/>
            <person name="Kadowaki T."/>
            <person name="Bork P."/>
            <person name="Aranda M."/>
            <person name="Bao R."/>
            <person name="Beermann A."/>
            <person name="Berns N."/>
            <person name="Bolognesi R."/>
            <person name="Bonneton F."/>
            <person name="Bopp D."/>
            <person name="Brown S.J."/>
            <person name="Bucher G."/>
            <person name="Butts T."/>
            <person name="Chaumot A."/>
            <person name="Denell R.E."/>
            <person name="Ferrier D.E."/>
            <person name="Friedrich M."/>
            <person name="Gordon C.M."/>
            <person name="Jindra M."/>
            <person name="Klingler M."/>
            <person name="Lan Q."/>
            <person name="Lattorff H.M."/>
            <person name="Laudet V."/>
            <person name="von Levetsow C."/>
            <person name="Liu Z."/>
            <person name="Lutz R."/>
            <person name="Lynch J.A."/>
            <person name="da Fonseca R.N."/>
            <person name="Posnien N."/>
            <person name="Reuter R."/>
            <person name="Roth S."/>
            <person name="Savard J."/>
            <person name="Schinko J.B."/>
            <person name="Schmitt C."/>
            <person name="Schoppmeier M."/>
            <person name="Schroder R."/>
            <person name="Shippy T.D."/>
            <person name="Simonnet F."/>
            <person name="Marques-Souza H."/>
            <person name="Tautz D."/>
            <person name="Tomoyasu Y."/>
            <person name="Trauner J."/>
            <person name="Van der Zee M."/>
            <person name="Vervoort M."/>
            <person name="Wittkopp N."/>
            <person name="Wimmer E.A."/>
            <person name="Yang X."/>
            <person name="Jones A.K."/>
            <person name="Sattelle D.B."/>
            <person name="Ebert P.R."/>
            <person name="Nelson D."/>
            <person name="Scott J.G."/>
            <person name="Beeman R.W."/>
            <person name="Muthukrishnan S."/>
            <person name="Kramer K.J."/>
            <person name="Arakane Y."/>
            <person name="Beeman R.W."/>
            <person name="Zhu Q."/>
            <person name="Hogenkamp D."/>
            <person name="Dixit R."/>
            <person name="Oppert B."/>
            <person name="Jiang H."/>
            <person name="Zou Z."/>
            <person name="Marshall J."/>
            <person name="Elpidina E."/>
            <person name="Vinokurov K."/>
            <person name="Oppert C."/>
            <person name="Zou Z."/>
            <person name="Evans J."/>
            <person name="Lu Z."/>
            <person name="Zhao P."/>
            <person name="Sumathipala N."/>
            <person name="Altincicek B."/>
            <person name="Vilcinskas A."/>
            <person name="Williams M."/>
            <person name="Hultmark D."/>
            <person name="Hetru C."/>
            <person name="Jiang H."/>
            <person name="Grimmelikhuijzen C.J."/>
            <person name="Hauser F."/>
            <person name="Cazzamali G."/>
            <person name="Williamson M."/>
            <person name="Park Y."/>
            <person name="Li B."/>
            <person name="Tanaka Y."/>
            <person name="Predel R."/>
            <person name="Neupert S."/>
            <person name="Schachtner J."/>
            <person name="Verleyen P."/>
            <person name="Raible F."/>
            <person name="Bork P."/>
            <person name="Friedrich M."/>
            <person name="Walden K.K."/>
            <person name="Robertson H.M."/>
            <person name="Angeli S."/>
            <person name="Foret S."/>
            <person name="Bucher G."/>
            <person name="Schuetz S."/>
            <person name="Maleszka R."/>
            <person name="Wimmer E.A."/>
            <person name="Beeman R.W."/>
            <person name="Lorenzen M."/>
            <person name="Tomoyasu Y."/>
            <person name="Miller S.C."/>
            <person name="Grossmann D."/>
            <person name="Bucher G."/>
        </authorList>
    </citation>
    <scope>NUCLEOTIDE SEQUENCE [LARGE SCALE GENOMIC DNA]</scope>
    <source>
        <strain evidence="10 11">Georgia GA2</strain>
    </source>
</reference>
<dbReference type="Proteomes" id="UP000007266">
    <property type="component" value="Linkage group 6"/>
</dbReference>
<evidence type="ECO:0000256" key="4">
    <source>
        <dbReference type="ARBA" id="ARBA00022692"/>
    </source>
</evidence>
<sequence length="2391" mass="274181">MSKILVVENRNQNVESKKESSLSNEWKKLGLDVMLLTGNVSQAHKKFKGHNQQGAAIGVVACAFAYLKNMKSWKKETLDKILATGDALYHKSRQMEGQKCKDHLLPNHIYKYFYLGSIQVSMKVDETFQRFKILKDSNIAQNLVNHFDTFFERHQYGILMYHHQFLTFWQFGEFFFLFDSTEYDQEANRWSGPPGLGVCILLRITQIPLLVAMIQVILPLKYSNTFTIYPCKVEKTVRVNTKPPDALDVQVKKLEGPVKKALEQFVDQTPKVEPVEVPPVEHVDDEGGGGEPEIVKKAPPESAAPPQKPHLEPVTKYQELVEGVCGILRASTHQNDPRFSQNQDSSNALAALCMLRLHKSKFWNRDILNQILKLGELFHTEWCNFPNIDDRPHNFTIEDKKYQPGLDHSVVGCVNSSQPNILSLGEALSNHFLDHDCAFLVIDTKRQAFWREDGKFYLFEPNECDECGTLVENQDGKACVMWFTHFGDFLAKILANLNQKQHKAYFSLYKVEVNDVEDTSDDWNAFKSLTPQKWILRGTFSQKDRRFSEETRNSQCGAMAAMALAFRTWINVEEWNSDTVDTILEHGDKYYQTCIEHLKQTDRYKHPHLMAAELYKSYDVENRRFMFEIDDCQVYGIVNSKSPGILTLEQGLSEFFQNCDGGTVTSNDQSMAVWRSGDSYFYFDSHSRDKEGLACAFGTACVLRALDLAQLTQIFLSNLNADRLNLFEISRIDVKIVEITDDGFVKPPRYNYDELNDFTTILRANFSQRHQKYDFLNRGKQTVPNCMAALAMNMLIPSEYWKKDDLDQVLNFGDRLYAFSMAANFVEQVSCDEITTDTVQKQIVVGTNFFEFQFDDYTTGNFEENITNDLEALNQRLAEGRSEIFQSVLESPLLTVSMWRDDNTFYLFDPQPRDERGQVFGKDEWSAKIEEPTEELVEEPTVTIEEGGIEEQPSVEVQVVEELKPELEPEIEEMEQLDEGEGAMPPPVEKKDSLYWRIQEEQSGKACVMRFGRFEDLVSHLVENIPPNKRQTTEYSLKLITVSNTPIKHEVVESEDEEIDEMIIDWCNFTEIDRGRWILRASRSMFDRLYPQSNQGKQEIPMSMMSLAFANLYNMKWFQAALIDNILDYGDRLLTVLMRLRKQQFKENKELVLTDQEIDEIIFKTSFDVVHYPVKICINRIAIRWSVELSVTTGDTTSQSEDVLNLQTGLEDFFSKKQFGLLHCNTYTVALWQLGDYFYMFDPHPCGPSGAKSPVGVSCITRFAILADLATLFLKNLPKIGEHFFVIHSMSFEVEGECPKGFPPLEPVEGVRNLGGFAAIMLGKSILRGSVKHKCENFSRGVHNHSATIAVVALALGKVRHPLTWTKLIIDEVLTFGEQLYFETLERLGDKFDPWRDVLELADTNNDFQIGVVKVNWTIPSDERIWGKVDVKNSDILNLRQGFEKFFERYTRGVLLVQRYKLAVWKQCHDEFFYLFDPNSRGATGLPTHGGVACVLRFHSAKIGADHVIACLQSSDELTSIFLFVPIEMITKTVRSPKKRTCRLEMTTLKGPSPKPYTGKPVTCPKWGQQVMQNQTLERAIEERVLKSRHKSLNMLARMNMHQMNSREAIVRGVRPLYPNSDLSVNYIAFTYFMTSQDLDSWSWYHIEMVLQLGKQLHIDSVVAYKLPEKRLTIFEVLRTFECGNRMIKLKVHKPIVVSDLTKLNVVKSLESVFLSLECFLFIYSDWVLTLCFKSGFYYMFDPYNRDLNGNRTEEEGSAVMMRFSDVDALAEKIVRNFEGLEEDVREFVLLFLEISLSPVTSTPRPKLALESAVISVIVDRSARNFEFSDVSNVMMFSSGRCRVICSGVTDMSAKMYEVLMTLRAPLLIAFLGLLAVFSGLFVVFVRPYDYLFKWKCVFSEGGEIFELWKSPPVDLYLRVYLWNVTNKDEFLSGKDDKLKVQEVGPYVYKEMFMHDNVTFNDNGTLTAVPRHPLIWVPELSEGRKEDDLLILPNIALLSIAHVVSDESYFTRVGLNLLIRQTKTEPLIQMTAREFMFGYKSTLMTLGNKFMPSWIYFDKLGLIDRMYDFDGDFETVYTGEDDVSKTGLLDTYRGSTKIPQWESPCGDIKGASDGTKFPGFIKPNDTLLFFRKSMCRAKTLVRVNSTVVDGLNAYVYNFQEDADDNGANNPDNKCFCKDQNKCLPPGLLDVHGCYYGFPIALSYPHFLGGDPILNAKVIGSNPDPEKHKTYFAIQPDSGLPVDLAVRYQINMALGSIKTIANVDKFADMVLPLLWTEIRLYTLPEVLAARFRLYLNVLPLVENGIMYFFFAVGSCFLLASIYRFIASKSKRNVYNTHWIEDDLVLNIEKKLSNYKPKKRASMNSKELEVYFSSLVAPLNQELNCNDSNDEDV</sequence>
<dbReference type="PANTHER" id="PTHR40552">
    <property type="entry name" value="AT05186P-RELATED"/>
    <property type="match status" value="1"/>
</dbReference>
<accession>A0A139WFW1</accession>
<dbReference type="Pfam" id="PF01130">
    <property type="entry name" value="CD36"/>
    <property type="match status" value="1"/>
</dbReference>
<feature type="transmembrane region" description="Helical" evidence="9">
    <location>
        <begin position="2304"/>
        <end position="2324"/>
    </location>
</feature>
<evidence type="ECO:0000256" key="6">
    <source>
        <dbReference type="ARBA" id="ARBA00023136"/>
    </source>
</evidence>
<dbReference type="Gene3D" id="3.90.70.120">
    <property type="match status" value="6"/>
</dbReference>
<evidence type="ECO:0000256" key="3">
    <source>
        <dbReference type="ARBA" id="ARBA00022475"/>
    </source>
</evidence>
<dbReference type="GO" id="GO:0016020">
    <property type="term" value="C:membrane"/>
    <property type="evidence" value="ECO:0000318"/>
    <property type="project" value="GO_Central"/>
</dbReference>
<dbReference type="GO" id="GO:0005886">
    <property type="term" value="C:plasma membrane"/>
    <property type="evidence" value="ECO:0007669"/>
    <property type="project" value="UniProtKB-SubCell"/>
</dbReference>
<keyword evidence="11" id="KW-1185">Reference proteome</keyword>
<dbReference type="GO" id="GO:0005044">
    <property type="term" value="F:scavenger receptor activity"/>
    <property type="evidence" value="ECO:0000318"/>
    <property type="project" value="GO_Central"/>
</dbReference>
<evidence type="ECO:0000256" key="7">
    <source>
        <dbReference type="ARBA" id="ARBA00023180"/>
    </source>
</evidence>
<dbReference type="PANTHER" id="PTHR40552:SF6">
    <property type="entry name" value="FI09606P-RELATED"/>
    <property type="match status" value="1"/>
</dbReference>
<evidence type="ECO:0000313" key="10">
    <source>
        <dbReference type="EMBL" id="KYB26888.1"/>
    </source>
</evidence>